<dbReference type="Gene3D" id="3.40.1190.10">
    <property type="entry name" value="Mur-like, catalytic domain"/>
    <property type="match status" value="1"/>
</dbReference>
<dbReference type="GO" id="GO:0005524">
    <property type="term" value="F:ATP binding"/>
    <property type="evidence" value="ECO:0007669"/>
    <property type="project" value="UniProtKB-KW"/>
</dbReference>
<name>A0A7V2F2I8_UNCEI</name>
<evidence type="ECO:0000256" key="2">
    <source>
        <dbReference type="ARBA" id="ARBA00022598"/>
    </source>
</evidence>
<gene>
    <name evidence="6" type="ORF">ENO08_00155</name>
</gene>
<sequence length="224" mass="24406">MTARTSRSSGRAGTFPNIDFLDSLRPTRMKLGLENVSKLLRALGDPQNSYPSILVAGTNGKGSVCAYITSILMAAGLRVGTFFSPHLFRVNERIRLDMEEIPSARLDELLGTLRAERKRIPFTYFEAATAAAALHFEREAVDAAVFEVGLGGRLDATRLVDAVVTVITGISIDHHEHLGGTVSEILGEKLGIVRRGVPLVANLEKRALDAKAERYCRDEGASYH</sequence>
<dbReference type="InterPro" id="IPR001645">
    <property type="entry name" value="Folylpolyglutamate_synth"/>
</dbReference>
<evidence type="ECO:0000256" key="1">
    <source>
        <dbReference type="ARBA" id="ARBA00008276"/>
    </source>
</evidence>
<organism evidence="6">
    <name type="scientific">Eiseniibacteriota bacterium</name>
    <dbReference type="NCBI Taxonomy" id="2212470"/>
    <lineage>
        <taxon>Bacteria</taxon>
        <taxon>Candidatus Eiseniibacteriota</taxon>
    </lineage>
</organism>
<protein>
    <submittedName>
        <fullName evidence="6">Bifunctional folylpolyglutamate synthase/dihydrofolate synthase</fullName>
    </submittedName>
</protein>
<dbReference type="InterPro" id="IPR036565">
    <property type="entry name" value="Mur-like_cat_sf"/>
</dbReference>
<dbReference type="NCBIfam" id="TIGR01499">
    <property type="entry name" value="folC"/>
    <property type="match status" value="1"/>
</dbReference>
<accession>A0A7V2F2I8</accession>
<keyword evidence="2" id="KW-0436">Ligase</keyword>
<feature type="non-terminal residue" evidence="6">
    <location>
        <position position="224"/>
    </location>
</feature>
<dbReference type="AlphaFoldDB" id="A0A7V2F2I8"/>
<dbReference type="InterPro" id="IPR013221">
    <property type="entry name" value="Mur_ligase_cen"/>
</dbReference>
<feature type="domain" description="Mur ligase central" evidence="5">
    <location>
        <begin position="55"/>
        <end position="205"/>
    </location>
</feature>
<dbReference type="GO" id="GO:0004326">
    <property type="term" value="F:tetrahydrofolylpolyglutamate synthase activity"/>
    <property type="evidence" value="ECO:0007669"/>
    <property type="project" value="InterPro"/>
</dbReference>
<dbReference type="InterPro" id="IPR018109">
    <property type="entry name" value="Folylpolyglutamate_synth_CS"/>
</dbReference>
<dbReference type="Proteomes" id="UP000886069">
    <property type="component" value="Unassembled WGS sequence"/>
</dbReference>
<comment type="caution">
    <text evidence="6">The sequence shown here is derived from an EMBL/GenBank/DDBJ whole genome shotgun (WGS) entry which is preliminary data.</text>
</comment>
<dbReference type="PANTHER" id="PTHR11136:SF0">
    <property type="entry name" value="DIHYDROFOLATE SYNTHETASE-RELATED"/>
    <property type="match status" value="1"/>
</dbReference>
<dbReference type="PROSITE" id="PS01011">
    <property type="entry name" value="FOLYLPOLYGLU_SYNT_1"/>
    <property type="match status" value="1"/>
</dbReference>
<evidence type="ECO:0000256" key="3">
    <source>
        <dbReference type="ARBA" id="ARBA00022741"/>
    </source>
</evidence>
<evidence type="ECO:0000313" key="6">
    <source>
        <dbReference type="EMBL" id="HER42857.1"/>
    </source>
</evidence>
<evidence type="ECO:0000259" key="5">
    <source>
        <dbReference type="Pfam" id="PF08245"/>
    </source>
</evidence>
<evidence type="ECO:0000256" key="4">
    <source>
        <dbReference type="ARBA" id="ARBA00022840"/>
    </source>
</evidence>
<keyword evidence="4" id="KW-0067">ATP-binding</keyword>
<dbReference type="GO" id="GO:0008841">
    <property type="term" value="F:dihydrofolate synthase activity"/>
    <property type="evidence" value="ECO:0007669"/>
    <property type="project" value="TreeGrafter"/>
</dbReference>
<reference evidence="6" key="1">
    <citation type="journal article" date="2020" name="mSystems">
        <title>Genome- and Community-Level Interaction Insights into Carbon Utilization and Element Cycling Functions of Hydrothermarchaeota in Hydrothermal Sediment.</title>
        <authorList>
            <person name="Zhou Z."/>
            <person name="Liu Y."/>
            <person name="Xu W."/>
            <person name="Pan J."/>
            <person name="Luo Z.H."/>
            <person name="Li M."/>
        </authorList>
    </citation>
    <scope>NUCLEOTIDE SEQUENCE [LARGE SCALE GENOMIC DNA]</scope>
    <source>
        <strain evidence="6">SpSt-1233</strain>
    </source>
</reference>
<dbReference type="GO" id="GO:0005737">
    <property type="term" value="C:cytoplasm"/>
    <property type="evidence" value="ECO:0007669"/>
    <property type="project" value="TreeGrafter"/>
</dbReference>
<keyword evidence="3" id="KW-0547">Nucleotide-binding</keyword>
<dbReference type="PANTHER" id="PTHR11136">
    <property type="entry name" value="FOLYLPOLYGLUTAMATE SYNTHASE-RELATED"/>
    <property type="match status" value="1"/>
</dbReference>
<dbReference type="Pfam" id="PF08245">
    <property type="entry name" value="Mur_ligase_M"/>
    <property type="match status" value="1"/>
</dbReference>
<proteinExistence type="inferred from homology"/>
<dbReference type="PROSITE" id="PS01012">
    <property type="entry name" value="FOLYLPOLYGLU_SYNT_2"/>
    <property type="match status" value="1"/>
</dbReference>
<dbReference type="EMBL" id="DSEC01000013">
    <property type="protein sequence ID" value="HER42857.1"/>
    <property type="molecule type" value="Genomic_DNA"/>
</dbReference>
<comment type="similarity">
    <text evidence="1">Belongs to the folylpolyglutamate synthase family.</text>
</comment>
<dbReference type="SUPFAM" id="SSF53623">
    <property type="entry name" value="MurD-like peptide ligases, catalytic domain"/>
    <property type="match status" value="1"/>
</dbReference>